<dbReference type="GO" id="GO:0016757">
    <property type="term" value="F:glycosyltransferase activity"/>
    <property type="evidence" value="ECO:0007669"/>
    <property type="project" value="UniProtKB-KW"/>
</dbReference>
<keyword evidence="1" id="KW-0808">Transferase</keyword>
<sequence>MCKQKPYRYPDACIVIFARAPEYGKVKTRLAAGVGADAALEAYRSLLEQTVLTAADSQLAPIELYVEGNLQDPLIEHLAQYANATVMSQQGDDLGARMYHALQGVLQHSSRALIIGTDCPLMNGAYLESALQCLTPDCEVAIGPSEDGGYVLIGATMADKRIFRNITWGSNSVMQQTRDALYHANIRFDELDVLWDVDLPEDYWRWKNE</sequence>
<proteinExistence type="predicted"/>
<dbReference type="Pfam" id="PF09837">
    <property type="entry name" value="DUF2064"/>
    <property type="match status" value="1"/>
</dbReference>
<organism evidence="1">
    <name type="scientific">hydrothermal vent metagenome</name>
    <dbReference type="NCBI Taxonomy" id="652676"/>
    <lineage>
        <taxon>unclassified sequences</taxon>
        <taxon>metagenomes</taxon>
        <taxon>ecological metagenomes</taxon>
    </lineage>
</organism>
<dbReference type="EMBL" id="UOFN01000118">
    <property type="protein sequence ID" value="VAW79734.1"/>
    <property type="molecule type" value="Genomic_DNA"/>
</dbReference>
<protein>
    <submittedName>
        <fullName evidence="1">Glycosyltransferase</fullName>
        <ecNumber evidence="1">2.4.1.-</ecNumber>
    </submittedName>
</protein>
<accession>A0A3B0ZED1</accession>
<dbReference type="Gene3D" id="3.90.550.10">
    <property type="entry name" value="Spore Coat Polysaccharide Biosynthesis Protein SpsA, Chain A"/>
    <property type="match status" value="1"/>
</dbReference>
<gene>
    <name evidence="1" type="ORF">MNBD_GAMMA15-871</name>
</gene>
<dbReference type="InterPro" id="IPR018641">
    <property type="entry name" value="Trfase_1_rSAM/seldom-assoc"/>
</dbReference>
<reference evidence="1" key="1">
    <citation type="submission" date="2018-06" db="EMBL/GenBank/DDBJ databases">
        <authorList>
            <person name="Zhirakovskaya E."/>
        </authorList>
    </citation>
    <scope>NUCLEOTIDE SEQUENCE</scope>
</reference>
<dbReference type="PANTHER" id="PTHR36529">
    <property type="entry name" value="SLL1095 PROTEIN"/>
    <property type="match status" value="1"/>
</dbReference>
<dbReference type="PANTHER" id="PTHR36529:SF1">
    <property type="entry name" value="GLYCOSYLTRANSFERASE"/>
    <property type="match status" value="1"/>
</dbReference>
<evidence type="ECO:0000313" key="1">
    <source>
        <dbReference type="EMBL" id="VAW79734.1"/>
    </source>
</evidence>
<dbReference type="EC" id="2.4.1.-" evidence="1"/>
<dbReference type="InterPro" id="IPR029044">
    <property type="entry name" value="Nucleotide-diphossugar_trans"/>
</dbReference>
<dbReference type="AlphaFoldDB" id="A0A3B0ZED1"/>
<dbReference type="SUPFAM" id="SSF53448">
    <property type="entry name" value="Nucleotide-diphospho-sugar transferases"/>
    <property type="match status" value="1"/>
</dbReference>
<dbReference type="NCBIfam" id="TIGR04282">
    <property type="entry name" value="glyco_like_cofC"/>
    <property type="match status" value="1"/>
</dbReference>
<name>A0A3B0ZED1_9ZZZZ</name>
<keyword evidence="1" id="KW-0328">Glycosyltransferase</keyword>